<proteinExistence type="predicted"/>
<keyword evidence="2" id="KW-1003">Cell membrane</keyword>
<sequence length="330" mass="35355">MHSSLIAWIMRAIPFGTIIMYGALGETVTEKSGNLNLGVPGIMYLGGFAGFASAWAYENSAANPNGFVSILIALSCAILASMAGGLIYAFLTISLRANQNVTGLALTTFGMGVANFFGVFILNGASYSAAPIANKAFSAKIPVLSGLGDIGQVVFSYGFLVYAAILLAVVLHWFLTRTRAGLNLRAVGENPATADAAGINVTLYKYLSTCIGAGICGIGGLYYVLDYNQGIWATTGQIEALGWLAVALVIFTTWKPLNAIWGAYLFGMLYWLYQFLPSLLGITMASHITDLVQMLPYVVTIIVLIVVSMRKKKENQPPAHLGLAYFREER</sequence>
<accession>A0A1T4X9A3</accession>
<keyword evidence="3 6" id="KW-0812">Transmembrane</keyword>
<organism evidence="7 8">
    <name type="scientific">Gemmiger formicilis</name>
    <dbReference type="NCBI Taxonomy" id="745368"/>
    <lineage>
        <taxon>Bacteria</taxon>
        <taxon>Bacillati</taxon>
        <taxon>Bacillota</taxon>
        <taxon>Clostridia</taxon>
        <taxon>Eubacteriales</taxon>
        <taxon>Gemmiger</taxon>
    </lineage>
</organism>
<keyword evidence="7" id="KW-0762">Sugar transport</keyword>
<feature type="transmembrane region" description="Helical" evidence="6">
    <location>
        <begin position="263"/>
        <end position="285"/>
    </location>
</feature>
<dbReference type="STRING" id="745368.SAMN02745178_01605"/>
<reference evidence="7 8" key="1">
    <citation type="submission" date="2017-02" db="EMBL/GenBank/DDBJ databases">
        <authorList>
            <person name="Peterson S.W."/>
        </authorList>
    </citation>
    <scope>NUCLEOTIDE SEQUENCE [LARGE SCALE GENOMIC DNA]</scope>
    <source>
        <strain evidence="7 8">ATCC 27749</strain>
    </source>
</reference>
<feature type="transmembrane region" description="Helical" evidence="6">
    <location>
        <begin position="6"/>
        <end position="25"/>
    </location>
</feature>
<evidence type="ECO:0000256" key="2">
    <source>
        <dbReference type="ARBA" id="ARBA00022475"/>
    </source>
</evidence>
<evidence type="ECO:0000256" key="3">
    <source>
        <dbReference type="ARBA" id="ARBA00022692"/>
    </source>
</evidence>
<evidence type="ECO:0000313" key="7">
    <source>
        <dbReference type="EMBL" id="SKA86184.1"/>
    </source>
</evidence>
<feature type="transmembrane region" description="Helical" evidence="6">
    <location>
        <begin position="291"/>
        <end position="309"/>
    </location>
</feature>
<dbReference type="GeneID" id="93338067"/>
<evidence type="ECO:0000256" key="6">
    <source>
        <dbReference type="SAM" id="Phobius"/>
    </source>
</evidence>
<feature type="transmembrane region" description="Helical" evidence="6">
    <location>
        <begin position="37"/>
        <end position="57"/>
    </location>
</feature>
<dbReference type="GO" id="GO:0005886">
    <property type="term" value="C:plasma membrane"/>
    <property type="evidence" value="ECO:0007669"/>
    <property type="project" value="UniProtKB-SubCell"/>
</dbReference>
<comment type="subcellular location">
    <subcellularLocation>
        <location evidence="1">Cell membrane</location>
        <topology evidence="1">Multi-pass membrane protein</topology>
    </subcellularLocation>
</comment>
<feature type="transmembrane region" description="Helical" evidence="6">
    <location>
        <begin position="206"/>
        <end position="225"/>
    </location>
</feature>
<keyword evidence="4 6" id="KW-1133">Transmembrane helix</keyword>
<keyword evidence="7" id="KW-0813">Transport</keyword>
<protein>
    <submittedName>
        <fullName evidence="7">Simple sugar transport system permease protein</fullName>
    </submittedName>
</protein>
<feature type="transmembrane region" description="Helical" evidence="6">
    <location>
        <begin position="69"/>
        <end position="91"/>
    </location>
</feature>
<evidence type="ECO:0000256" key="4">
    <source>
        <dbReference type="ARBA" id="ARBA00022989"/>
    </source>
</evidence>
<dbReference type="Proteomes" id="UP000190286">
    <property type="component" value="Unassembled WGS sequence"/>
</dbReference>
<evidence type="ECO:0000256" key="5">
    <source>
        <dbReference type="ARBA" id="ARBA00023136"/>
    </source>
</evidence>
<dbReference type="GO" id="GO:0022857">
    <property type="term" value="F:transmembrane transporter activity"/>
    <property type="evidence" value="ECO:0007669"/>
    <property type="project" value="InterPro"/>
</dbReference>
<dbReference type="InterPro" id="IPR001851">
    <property type="entry name" value="ABC_transp_permease"/>
</dbReference>
<keyword evidence="5 6" id="KW-0472">Membrane</keyword>
<evidence type="ECO:0000313" key="8">
    <source>
        <dbReference type="Proteomes" id="UP000190286"/>
    </source>
</evidence>
<evidence type="ECO:0000256" key="1">
    <source>
        <dbReference type="ARBA" id="ARBA00004651"/>
    </source>
</evidence>
<feature type="transmembrane region" description="Helical" evidence="6">
    <location>
        <begin position="103"/>
        <end position="122"/>
    </location>
</feature>
<feature type="transmembrane region" description="Helical" evidence="6">
    <location>
        <begin position="231"/>
        <end position="251"/>
    </location>
</feature>
<dbReference type="PANTHER" id="PTHR43370:SF2">
    <property type="entry name" value="ABC TRANSPORTER PERMEASE PROTEIN"/>
    <property type="match status" value="1"/>
</dbReference>
<gene>
    <name evidence="7" type="ORF">SAMN02745178_01605</name>
</gene>
<name>A0A1T4X9A3_9FIRM</name>
<dbReference type="AlphaFoldDB" id="A0A1T4X9A3"/>
<keyword evidence="8" id="KW-1185">Reference proteome</keyword>
<dbReference type="Pfam" id="PF02653">
    <property type="entry name" value="BPD_transp_2"/>
    <property type="match status" value="1"/>
</dbReference>
<dbReference type="PANTHER" id="PTHR43370">
    <property type="entry name" value="SUGAR ABC TRANSPORTER INTEGRAL MEMBRANE PROTEIN-RELATED"/>
    <property type="match status" value="1"/>
</dbReference>
<dbReference type="RefSeq" id="WP_078784532.1">
    <property type="nucleotide sequence ID" value="NZ_CABIYV010000001.1"/>
</dbReference>
<dbReference type="EMBL" id="FUYF01000007">
    <property type="protein sequence ID" value="SKA86184.1"/>
    <property type="molecule type" value="Genomic_DNA"/>
</dbReference>
<dbReference type="OrthoDB" id="9792579at2"/>
<feature type="transmembrane region" description="Helical" evidence="6">
    <location>
        <begin position="154"/>
        <end position="175"/>
    </location>
</feature>
<dbReference type="CDD" id="cd06580">
    <property type="entry name" value="TM_PBP1_transp_TpRbsC_like"/>
    <property type="match status" value="1"/>
</dbReference>